<dbReference type="FunFam" id="1.20.58.60:FF:000106">
    <property type="entry name" value="Spectrin beta chain"/>
    <property type="match status" value="1"/>
</dbReference>
<feature type="coiled-coil region" evidence="9">
    <location>
        <begin position="1956"/>
        <end position="2015"/>
    </location>
</feature>
<dbReference type="CDD" id="cd10571">
    <property type="entry name" value="PH_beta_spectrin"/>
    <property type="match status" value="1"/>
</dbReference>
<dbReference type="FunFam" id="1.20.58.60:FF:000019">
    <property type="entry name" value="Spectrin beta chain"/>
    <property type="match status" value="1"/>
</dbReference>
<keyword evidence="5" id="KW-0677">Repeat</keyword>
<dbReference type="SMART" id="SM00150">
    <property type="entry name" value="SPEC"/>
    <property type="match status" value="17"/>
</dbReference>
<feature type="compositionally biased region" description="Pro residues" evidence="10">
    <location>
        <begin position="2145"/>
        <end position="2156"/>
    </location>
</feature>
<evidence type="ECO:0000256" key="9">
    <source>
        <dbReference type="SAM" id="Coils"/>
    </source>
</evidence>
<dbReference type="Gene3D" id="1.20.58.60">
    <property type="match status" value="13"/>
</dbReference>
<dbReference type="Gene3D" id="1.10.418.10">
    <property type="entry name" value="Calponin-like domain"/>
    <property type="match status" value="2"/>
</dbReference>
<evidence type="ECO:0000256" key="7">
    <source>
        <dbReference type="ARBA" id="ARBA00023212"/>
    </source>
</evidence>
<feature type="compositionally biased region" description="Basic and acidic residues" evidence="10">
    <location>
        <begin position="2361"/>
        <end position="2373"/>
    </location>
</feature>
<feature type="coiled-coil region" evidence="9">
    <location>
        <begin position="836"/>
        <end position="863"/>
    </location>
</feature>
<dbReference type="InterPro" id="IPR001849">
    <property type="entry name" value="PH_domain"/>
</dbReference>
<protein>
    <recommendedName>
        <fullName evidence="8">Spectrin beta chain</fullName>
    </recommendedName>
</protein>
<evidence type="ECO:0000313" key="13">
    <source>
        <dbReference type="Ensembl" id="ENSCUSP00005021582.1"/>
    </source>
</evidence>
<dbReference type="InterPro" id="IPR002017">
    <property type="entry name" value="Spectrin_repeat"/>
</dbReference>
<dbReference type="PROSITE" id="PS00019">
    <property type="entry name" value="ACTININ_1"/>
    <property type="match status" value="1"/>
</dbReference>
<dbReference type="InterPro" id="IPR016343">
    <property type="entry name" value="Spectrin_bsu"/>
</dbReference>
<dbReference type="GO" id="GO:0016020">
    <property type="term" value="C:membrane"/>
    <property type="evidence" value="ECO:0007669"/>
    <property type="project" value="UniProtKB-ARBA"/>
</dbReference>
<feature type="domain" description="Calponin-homology (CH)" evidence="12">
    <location>
        <begin position="81"/>
        <end position="184"/>
    </location>
</feature>
<feature type="coiled-coil region" evidence="9">
    <location>
        <begin position="1531"/>
        <end position="1558"/>
    </location>
</feature>
<dbReference type="FunFam" id="1.10.418.10:FF:000001">
    <property type="entry name" value="Actinin alpha 1"/>
    <property type="match status" value="1"/>
</dbReference>
<dbReference type="FunFam" id="2.30.29.30:FF:000024">
    <property type="entry name" value="Spectrin beta chain"/>
    <property type="match status" value="1"/>
</dbReference>
<dbReference type="GO" id="GO:0005543">
    <property type="term" value="F:phospholipid binding"/>
    <property type="evidence" value="ECO:0007669"/>
    <property type="project" value="InterPro"/>
</dbReference>
<dbReference type="FunFam" id="1.10.418.10:FF:000004">
    <property type="entry name" value="Spectrin beta chain"/>
    <property type="match status" value="1"/>
</dbReference>
<dbReference type="SUPFAM" id="SSF46966">
    <property type="entry name" value="Spectrin repeat"/>
    <property type="match status" value="15"/>
</dbReference>
<evidence type="ECO:0000256" key="6">
    <source>
        <dbReference type="ARBA" id="ARBA00023203"/>
    </source>
</evidence>
<dbReference type="GO" id="GO:0016192">
    <property type="term" value="P:vesicle-mediated transport"/>
    <property type="evidence" value="ECO:0007669"/>
    <property type="project" value="UniProtKB-ARBA"/>
</dbReference>
<evidence type="ECO:0000256" key="8">
    <source>
        <dbReference type="PIRNR" id="PIRNR002297"/>
    </source>
</evidence>
<gene>
    <name evidence="13" type="primary">LOC117009250</name>
</gene>
<dbReference type="Ensembl" id="ENSCUST00005022364.1">
    <property type="protein sequence ID" value="ENSCUSP00005021582.1"/>
    <property type="gene ID" value="ENSCUSG00005013605.1"/>
</dbReference>
<feature type="region of interest" description="Disordered" evidence="10">
    <location>
        <begin position="2324"/>
        <end position="2380"/>
    </location>
</feature>
<dbReference type="SMART" id="SM00233">
    <property type="entry name" value="PH"/>
    <property type="match status" value="1"/>
</dbReference>
<comment type="similarity">
    <text evidence="2 8">Belongs to the spectrin family.</text>
</comment>
<proteinExistence type="inferred from homology"/>
<dbReference type="Pfam" id="PF00435">
    <property type="entry name" value="Spectrin"/>
    <property type="match status" value="17"/>
</dbReference>
<dbReference type="GO" id="GO:0003779">
    <property type="term" value="F:actin binding"/>
    <property type="evidence" value="ECO:0007669"/>
    <property type="project" value="UniProtKB-KW"/>
</dbReference>
<keyword evidence="6 8" id="KW-0009">Actin-binding</keyword>
<evidence type="ECO:0000313" key="14">
    <source>
        <dbReference type="Proteomes" id="UP000694563"/>
    </source>
</evidence>
<name>A0A8C3UVH6_CATUS</name>
<dbReference type="SUPFAM" id="SSF47576">
    <property type="entry name" value="Calponin-homology domain, CH-domain"/>
    <property type="match status" value="1"/>
</dbReference>
<dbReference type="CDD" id="cd00176">
    <property type="entry name" value="SPEC"/>
    <property type="match status" value="10"/>
</dbReference>
<keyword evidence="7 8" id="KW-0206">Cytoskeleton</keyword>
<dbReference type="PROSITE" id="PS00020">
    <property type="entry name" value="ACTININ_2"/>
    <property type="match status" value="1"/>
</dbReference>
<accession>A0A8C3UVH6</accession>
<dbReference type="InterPro" id="IPR001605">
    <property type="entry name" value="PH_dom-spectrin-type"/>
</dbReference>
<dbReference type="Proteomes" id="UP000694563">
    <property type="component" value="Chromosome 32"/>
</dbReference>
<reference evidence="13" key="2">
    <citation type="submission" date="2025-08" db="UniProtKB">
        <authorList>
            <consortium name="Ensembl"/>
        </authorList>
    </citation>
    <scope>IDENTIFICATION</scope>
</reference>
<feature type="coiled-coil region" evidence="9">
    <location>
        <begin position="1012"/>
        <end position="1039"/>
    </location>
</feature>
<evidence type="ECO:0000256" key="3">
    <source>
        <dbReference type="ARBA" id="ARBA00022467"/>
    </source>
</evidence>
<dbReference type="FunFam" id="1.20.58.60:FF:000011">
    <property type="entry name" value="Spectrin beta chain"/>
    <property type="match status" value="1"/>
</dbReference>
<keyword evidence="9" id="KW-0175">Coiled coil</keyword>
<dbReference type="Pfam" id="PF15410">
    <property type="entry name" value="PH_9"/>
    <property type="match status" value="1"/>
</dbReference>
<evidence type="ECO:0000256" key="1">
    <source>
        <dbReference type="ARBA" id="ARBA00004245"/>
    </source>
</evidence>
<dbReference type="PROSITE" id="PS50003">
    <property type="entry name" value="PH_DOMAIN"/>
    <property type="match status" value="1"/>
</dbReference>
<evidence type="ECO:0000259" key="12">
    <source>
        <dbReference type="PROSITE" id="PS50021"/>
    </source>
</evidence>
<dbReference type="Pfam" id="PF00307">
    <property type="entry name" value="CH"/>
    <property type="match status" value="2"/>
</dbReference>
<dbReference type="PANTHER" id="PTHR11915">
    <property type="entry name" value="SPECTRIN/FILAMIN RELATED CYTOSKELETAL PROTEIN"/>
    <property type="match status" value="1"/>
</dbReference>
<dbReference type="GO" id="GO:0051693">
    <property type="term" value="P:actin filament capping"/>
    <property type="evidence" value="ECO:0007669"/>
    <property type="project" value="UniProtKB-UniRule"/>
</dbReference>
<evidence type="ECO:0000256" key="4">
    <source>
        <dbReference type="ARBA" id="ARBA00022490"/>
    </source>
</evidence>
<evidence type="ECO:0000256" key="2">
    <source>
        <dbReference type="ARBA" id="ARBA00006826"/>
    </source>
</evidence>
<feature type="region of interest" description="Disordered" evidence="10">
    <location>
        <begin position="2092"/>
        <end position="2185"/>
    </location>
</feature>
<sequence length="2380" mass="264643">MIFGVDLGVWSHFGSFWVILGWFWRVLGDFGVDFEMILGDFGVVLDGLGSFWGVLRWLLDDFGVILSGLGEFWVVLDEREAVQKKTFTKWVNSHLARGAHLGDLYSDLRDGRLLLSLLEGLSGETLPRPTRGRMRIHCLENVEKALRFLRQQRVHLENVGSHDIVDGNPRLTLGLVWTIILRFQIQDISVETGDTRERKSAKDALLAWCQMKTAGYPNVNVQNFTTSWRDGLAFCALIHRHRPELLDVASLRGANALHNLHSAFAVAERELGVTRLLDPEDVAVEQPDERSVLTYVAALYHHFSRMKALAVEGKRVGKVLEAAREAEGLAGRYEAQAAELLGWIQRSLLLLTDRRLPRGIPGLQGQLQAFSAYRTAEKPPRFEDKGSLEVLLFSLRSRLRANNQRQFVPREGTHSADINRAWERLEKAEHGRELALRSELLRQQHLEQLAARFHRKAALRETWLGDNQRLVAQDNFGGSLAGVEAALRKHEAIESDIAAYGSRVRAVTAVAAELEAERYHDMAGIATRRDHVVSLWEELRAQVAARRERLRAHLELQRLLRDLEHLMGWMEEMEVRLQSRDFGQHLSQVDDLLQIHTLVEGDVAAQAERVRSVGAAAERFLGEGGGYRPCPPEQLRARVAALERRYRGLSVLSEQRRLRLERSRRLWKFLWDAGEEEAWMREQERLLRCPELGRDLPGALRMLSQLEAIRGALGGRAGPLQQLLERDPAAAVSRRIRELESLWAALPALAADRERRLRAAAGRFQLDAEATEAEAWLAAAARRVAGPELGHDERSAGILERRLRELQDEMRRRGPALAALREQALPAGAAAVPDVLPGLAERLAELERRHRELQERAEQRRLELRDALGLFAARSEADACALWVGEREQWLLAMEIPERIEDLEVVQQRFETLEPELAALAARVASVGRVTQELQGSGDRNRESARETWEWERFRALTERKKAALTAALNIHNFRLECHETRGWMREKTAAIEATRALGRDLAGITALQGKLSGMGRDLDAIQGKLRELRAEGEKLQGEQPERAPEIREGLAGLEAEWDALRRCHRSREESLAQARRLQGFLRDLAALQAWLSRTRAAAGSEDVPASLAEAEGSLRQHESLRTEISHYDADYRSARAAGREVTRGQTDPQSLSLLQRLEALDADWEELGRVWDRRQRLLAQAVAFHVFLRDAKQVEGTLGKQEHTLAHTEMPGTVPGAEAAVRRLEEFLAALDTGAERVRALTDTGKKLLDEGGVHAEKVRETVESVESRHQKIRESAQELLGRLRDNWELQKFLQDGQELTLWLNEKLPVARDVSYEGTRDLQGKWQKHQAFAAELAANRGWLEALEKVGTGKTGEKRGGNGIWEGAAPGKGGIWEGGLSHKGRGLAEAARAESCAQACAGLRSWLAGVRAQLRSGHCGQDLTSVGVLLTQHQLLETQAALREQEVGALRAQAGGLSPGHPRSAGVQEQVRELEQQFRELREPLRERGRSLAAARELHQFRRDLQDELLWVQERQALAMSTDHGKDLPSVQLLLQKNETLQKELQGRERRVAELLERGVPSSGVPGSGVPGGVPGGVPALREAWQELRAQAARRQRSLEAALASQRFLRDAAAAEAWLGERELHMLAQDKAKDEPGAQAMLSRHLGLEQELRDYGGTVELLAQQGRAMAASGHPDGERLRARAAQLQRLYSGLCHLAGDRRATLQGHHRLCQLRRDLDDLEQWISEREVVAASRELGQDFEHVTLLRDKFREFSRDTGGLGQERVDAANAAAAALIAGGHPERAAVAQWQAGLNEAWAELLELVATRAQELAAAHDLQRFRRDARQVLAQLRDKARQVPEELGRDLRGAEGLERQHRAFENDVQALSAQVRVTAVQEAAGRLAAAYAGPRAEELRSQEGAVAAAWAELRGRCQRRRRLLGDSVEQFRFLRAARDLRLWMDGMHLQLQARERPRDVTAAELLIQQHQGLRAELEAREGSFGACVAAATALLQRGHHDADKELAELQERRRDIGERWQDKLEWLQTVLEVLVFGRDAATAEAWLASREPLARAPELGSSLAEAETLLKRHQSFQKAAAAWEERFAALSRLTTVGTRGGHGEGTPTPQSRPPEPPALNGIRPDRAAGQVTPPTPPKWGGDTPGPLCRTPPHPCPPPQVPKGAQEGGPGPGGVAATLPPRAPPPPETLEGALCRKQELEAPGKRATNRSWQSLYCVLRGGALSVFKDARGAGAGVPYHGEPPTPLRGARCQPATAYRKRKHVFRLGLSDGKEFLFQAKDEVRPPPVPSVSPRCPLDVPSPPQMSPMSPPQADMALWLRGIEAAAGAALGPGGPWEGSGVPGGPPKGMSRALSLPPVPPPAEGAPRPREPKEREKRFSFFKKNK</sequence>
<dbReference type="InterPro" id="IPR001589">
    <property type="entry name" value="Actinin_actin-bd_CS"/>
</dbReference>
<evidence type="ECO:0000259" key="11">
    <source>
        <dbReference type="PROSITE" id="PS50003"/>
    </source>
</evidence>
<dbReference type="GO" id="GO:0005200">
    <property type="term" value="F:structural constituent of cytoskeleton"/>
    <property type="evidence" value="ECO:0007669"/>
    <property type="project" value="UniProtKB-UniRule"/>
</dbReference>
<dbReference type="InterPro" id="IPR036872">
    <property type="entry name" value="CH_dom_sf"/>
</dbReference>
<keyword evidence="4 8" id="KW-0963">Cytoplasm</keyword>
<comment type="subcellular location">
    <subcellularLocation>
        <location evidence="1">Cytoplasm</location>
        <location evidence="1">Cytoskeleton</location>
    </subcellularLocation>
</comment>
<keyword evidence="14" id="KW-1185">Reference proteome</keyword>
<evidence type="ECO:0000256" key="10">
    <source>
        <dbReference type="SAM" id="MobiDB-lite"/>
    </source>
</evidence>
<dbReference type="PROSITE" id="PS50021">
    <property type="entry name" value="CH"/>
    <property type="match status" value="2"/>
</dbReference>
<dbReference type="InterPro" id="IPR011993">
    <property type="entry name" value="PH-like_dom_sf"/>
</dbReference>
<dbReference type="SMART" id="SM00033">
    <property type="entry name" value="CH"/>
    <property type="match status" value="2"/>
</dbReference>
<organism evidence="13 14">
    <name type="scientific">Catharus ustulatus</name>
    <name type="common">Russet-backed thrush</name>
    <name type="synonym">Hylocichla ustulatus</name>
    <dbReference type="NCBI Taxonomy" id="91951"/>
    <lineage>
        <taxon>Eukaryota</taxon>
        <taxon>Metazoa</taxon>
        <taxon>Chordata</taxon>
        <taxon>Craniata</taxon>
        <taxon>Vertebrata</taxon>
        <taxon>Euteleostomi</taxon>
        <taxon>Archelosauria</taxon>
        <taxon>Archosauria</taxon>
        <taxon>Dinosauria</taxon>
        <taxon>Saurischia</taxon>
        <taxon>Theropoda</taxon>
        <taxon>Coelurosauria</taxon>
        <taxon>Aves</taxon>
        <taxon>Neognathae</taxon>
        <taxon>Neoaves</taxon>
        <taxon>Telluraves</taxon>
        <taxon>Australaves</taxon>
        <taxon>Passeriformes</taxon>
        <taxon>Turdidae</taxon>
        <taxon>Catharus</taxon>
    </lineage>
</organism>
<dbReference type="Gene3D" id="2.30.29.30">
    <property type="entry name" value="Pleckstrin-homology domain (PH domain)/Phosphotyrosine-binding domain (PTB)"/>
    <property type="match status" value="1"/>
</dbReference>
<dbReference type="PIRSF" id="PIRSF002297">
    <property type="entry name" value="Spectrin_beta_subunit"/>
    <property type="match status" value="1"/>
</dbReference>
<feature type="domain" description="Calponin-homology (CH)" evidence="12">
    <location>
        <begin position="199"/>
        <end position="304"/>
    </location>
</feature>
<dbReference type="GO" id="GO:0008091">
    <property type="term" value="C:spectrin"/>
    <property type="evidence" value="ECO:0007669"/>
    <property type="project" value="InterPro"/>
</dbReference>
<reference evidence="13" key="3">
    <citation type="submission" date="2025-09" db="UniProtKB">
        <authorList>
            <consortium name="Ensembl"/>
        </authorList>
    </citation>
    <scope>IDENTIFICATION</scope>
</reference>
<dbReference type="InterPro" id="IPR018159">
    <property type="entry name" value="Spectrin/alpha-actinin"/>
</dbReference>
<dbReference type="CDD" id="cd21248">
    <property type="entry name" value="CH_SPTB_like_rpt2"/>
    <property type="match status" value="1"/>
</dbReference>
<dbReference type="InterPro" id="IPR001715">
    <property type="entry name" value="CH_dom"/>
</dbReference>
<dbReference type="PRINTS" id="PR00683">
    <property type="entry name" value="SPECTRINPH"/>
</dbReference>
<feature type="compositionally biased region" description="Gly residues" evidence="10">
    <location>
        <begin position="2325"/>
        <end position="2337"/>
    </location>
</feature>
<dbReference type="InterPro" id="IPR041681">
    <property type="entry name" value="PH_9"/>
</dbReference>
<reference evidence="13" key="1">
    <citation type="submission" date="2020-10" db="EMBL/GenBank/DDBJ databases">
        <title>Catharus ustulatus (Swainson's thrush) genome, bCatUst1, primary haplotype v2.</title>
        <authorList>
            <person name="Delmore K."/>
            <person name="Vafadar M."/>
            <person name="Formenti G."/>
            <person name="Chow W."/>
            <person name="Pelan S."/>
            <person name="Howe K."/>
            <person name="Rhie A."/>
            <person name="Mountcastle J."/>
            <person name="Haase B."/>
            <person name="Fedrigo O."/>
            <person name="Jarvis E.D."/>
        </authorList>
    </citation>
    <scope>NUCLEOTIDE SEQUENCE [LARGE SCALE GENOMIC DNA]</scope>
</reference>
<feature type="domain" description="PH" evidence="11">
    <location>
        <begin position="2182"/>
        <end position="2322"/>
    </location>
</feature>
<dbReference type="SUPFAM" id="SSF50729">
    <property type="entry name" value="PH domain-like"/>
    <property type="match status" value="1"/>
</dbReference>
<evidence type="ECO:0000256" key="5">
    <source>
        <dbReference type="ARBA" id="ARBA00022737"/>
    </source>
</evidence>
<keyword evidence="3 8" id="KW-0117">Actin capping</keyword>